<comment type="caution">
    <text evidence="1">The sequence shown here is derived from an EMBL/GenBank/DDBJ whole genome shotgun (WGS) entry which is preliminary data.</text>
</comment>
<dbReference type="EMBL" id="CAJVPZ010078868">
    <property type="protein sequence ID" value="CAG8806551.1"/>
    <property type="molecule type" value="Genomic_DNA"/>
</dbReference>
<feature type="non-terminal residue" evidence="1">
    <location>
        <position position="85"/>
    </location>
</feature>
<evidence type="ECO:0000313" key="2">
    <source>
        <dbReference type="Proteomes" id="UP000789396"/>
    </source>
</evidence>
<gene>
    <name evidence="1" type="ORF">RFULGI_LOCUS18292</name>
</gene>
<evidence type="ECO:0000313" key="1">
    <source>
        <dbReference type="EMBL" id="CAG8806551.1"/>
    </source>
</evidence>
<organism evidence="1 2">
    <name type="scientific">Racocetra fulgida</name>
    <dbReference type="NCBI Taxonomy" id="60492"/>
    <lineage>
        <taxon>Eukaryota</taxon>
        <taxon>Fungi</taxon>
        <taxon>Fungi incertae sedis</taxon>
        <taxon>Mucoromycota</taxon>
        <taxon>Glomeromycotina</taxon>
        <taxon>Glomeromycetes</taxon>
        <taxon>Diversisporales</taxon>
        <taxon>Gigasporaceae</taxon>
        <taxon>Racocetra</taxon>
    </lineage>
</organism>
<reference evidence="1" key="1">
    <citation type="submission" date="2021-06" db="EMBL/GenBank/DDBJ databases">
        <authorList>
            <person name="Kallberg Y."/>
            <person name="Tangrot J."/>
            <person name="Rosling A."/>
        </authorList>
    </citation>
    <scope>NUCLEOTIDE SEQUENCE</scope>
    <source>
        <strain evidence="1">IN212</strain>
    </source>
</reference>
<dbReference type="AlphaFoldDB" id="A0A9N9K1J6"/>
<keyword evidence="2" id="KW-1185">Reference proteome</keyword>
<name>A0A9N9K1J6_9GLOM</name>
<sequence>NPSDIELVRQRYNLIQEKKKYIESVKEIFEYGIILYEKELENDHFTNRFEQLMKPIIRKISTCQAAQNAHQQQSTWKAPKKLKIA</sequence>
<protein>
    <submittedName>
        <fullName evidence="1">9744_t:CDS:1</fullName>
    </submittedName>
</protein>
<dbReference type="Proteomes" id="UP000789396">
    <property type="component" value="Unassembled WGS sequence"/>
</dbReference>
<accession>A0A9N9K1J6</accession>
<proteinExistence type="predicted"/>
<feature type="non-terminal residue" evidence="1">
    <location>
        <position position="1"/>
    </location>
</feature>
<dbReference type="OrthoDB" id="2388134at2759"/>